<evidence type="ECO:0000256" key="5">
    <source>
        <dbReference type="ARBA" id="ARBA00023136"/>
    </source>
</evidence>
<feature type="transmembrane region" description="Helical" evidence="6">
    <location>
        <begin position="58"/>
        <end position="80"/>
    </location>
</feature>
<evidence type="ECO:0000313" key="8">
    <source>
        <dbReference type="Proteomes" id="UP001141806"/>
    </source>
</evidence>
<gene>
    <name evidence="7" type="ORF">NE237_014123</name>
</gene>
<keyword evidence="4 6" id="KW-1133">Transmembrane helix</keyword>
<organism evidence="7 8">
    <name type="scientific">Protea cynaroides</name>
    <dbReference type="NCBI Taxonomy" id="273540"/>
    <lineage>
        <taxon>Eukaryota</taxon>
        <taxon>Viridiplantae</taxon>
        <taxon>Streptophyta</taxon>
        <taxon>Embryophyta</taxon>
        <taxon>Tracheophyta</taxon>
        <taxon>Spermatophyta</taxon>
        <taxon>Magnoliopsida</taxon>
        <taxon>Proteales</taxon>
        <taxon>Proteaceae</taxon>
        <taxon>Protea</taxon>
    </lineage>
</organism>
<name>A0A9Q0H3C6_9MAGN</name>
<dbReference type="OrthoDB" id="1928191at2759"/>
<feature type="transmembrane region" description="Helical" evidence="6">
    <location>
        <begin position="115"/>
        <end position="133"/>
    </location>
</feature>
<comment type="caution">
    <text evidence="7">The sequence shown here is derived from an EMBL/GenBank/DDBJ whole genome shotgun (WGS) entry which is preliminary data.</text>
</comment>
<dbReference type="PANTHER" id="PTHR31621">
    <property type="entry name" value="PROTEIN DMP3"/>
    <property type="match status" value="1"/>
</dbReference>
<feature type="transmembrane region" description="Helical" evidence="6">
    <location>
        <begin position="153"/>
        <end position="172"/>
    </location>
</feature>
<comment type="subcellular location">
    <subcellularLocation>
        <location evidence="1">Membrane</location>
        <topology evidence="1">Multi-pass membrane protein</topology>
    </subcellularLocation>
</comment>
<evidence type="ECO:0000256" key="6">
    <source>
        <dbReference type="SAM" id="Phobius"/>
    </source>
</evidence>
<dbReference type="InterPro" id="IPR007770">
    <property type="entry name" value="DMP"/>
</dbReference>
<reference evidence="7" key="1">
    <citation type="journal article" date="2023" name="Plant J.">
        <title>The genome of the king protea, Protea cynaroides.</title>
        <authorList>
            <person name="Chang J."/>
            <person name="Duong T.A."/>
            <person name="Schoeman C."/>
            <person name="Ma X."/>
            <person name="Roodt D."/>
            <person name="Barker N."/>
            <person name="Li Z."/>
            <person name="Van de Peer Y."/>
            <person name="Mizrachi E."/>
        </authorList>
    </citation>
    <scope>NUCLEOTIDE SEQUENCE</scope>
    <source>
        <tissue evidence="7">Young leaves</tissue>
    </source>
</reference>
<keyword evidence="8" id="KW-1185">Reference proteome</keyword>
<dbReference type="GO" id="GO:0010256">
    <property type="term" value="P:endomembrane system organization"/>
    <property type="evidence" value="ECO:0007669"/>
    <property type="project" value="TreeGrafter"/>
</dbReference>
<evidence type="ECO:0000256" key="3">
    <source>
        <dbReference type="ARBA" id="ARBA00022692"/>
    </source>
</evidence>
<evidence type="ECO:0000313" key="7">
    <source>
        <dbReference type="EMBL" id="KAJ4957340.1"/>
    </source>
</evidence>
<dbReference type="GO" id="GO:0005737">
    <property type="term" value="C:cytoplasm"/>
    <property type="evidence" value="ECO:0007669"/>
    <property type="project" value="UniProtKB-ARBA"/>
</dbReference>
<proteinExistence type="inferred from homology"/>
<protein>
    <submittedName>
        <fullName evidence="7">Uncharacterized protein</fullName>
    </submittedName>
</protein>
<comment type="similarity">
    <text evidence="2">Belongs to the plant DMP1 protein family.</text>
</comment>
<feature type="transmembrane region" description="Helical" evidence="6">
    <location>
        <begin position="26"/>
        <end position="46"/>
    </location>
</feature>
<sequence length="192" mass="21179">MEIESKNQSSTSGKNLTNKAVQKMGYLIKLLPTGTVFFFRFLNPLFTHNGQCHTVNKVFTGILIVNCAFSCFITTFIDSYVGSDGLVHYGIATIAGLWPSPASELVDLKKFKIRIGDFVVAFCSQIVFAVVSLLDADTIQCYYPSLETNQNLFVMLLPPVVGILASAVFFYFGRKRNGIGYPASPTTSQDFL</sequence>
<evidence type="ECO:0000256" key="1">
    <source>
        <dbReference type="ARBA" id="ARBA00004141"/>
    </source>
</evidence>
<keyword evidence="3 6" id="KW-0812">Transmembrane</keyword>
<dbReference type="AlphaFoldDB" id="A0A9Q0H3C6"/>
<dbReference type="EMBL" id="JAMYWD010000011">
    <property type="protein sequence ID" value="KAJ4957340.1"/>
    <property type="molecule type" value="Genomic_DNA"/>
</dbReference>
<dbReference type="Proteomes" id="UP001141806">
    <property type="component" value="Unassembled WGS sequence"/>
</dbReference>
<dbReference type="GO" id="GO:0016020">
    <property type="term" value="C:membrane"/>
    <property type="evidence" value="ECO:0007669"/>
    <property type="project" value="UniProtKB-SubCell"/>
</dbReference>
<dbReference type="PANTHER" id="PTHR31621:SF66">
    <property type="entry name" value="PROTEIN DMP2"/>
    <property type="match status" value="1"/>
</dbReference>
<keyword evidence="5 6" id="KW-0472">Membrane</keyword>
<evidence type="ECO:0000256" key="4">
    <source>
        <dbReference type="ARBA" id="ARBA00022989"/>
    </source>
</evidence>
<accession>A0A9Q0H3C6</accession>
<evidence type="ECO:0000256" key="2">
    <source>
        <dbReference type="ARBA" id="ARBA00008707"/>
    </source>
</evidence>
<feature type="transmembrane region" description="Helical" evidence="6">
    <location>
        <begin position="86"/>
        <end position="103"/>
    </location>
</feature>
<dbReference type="Pfam" id="PF05078">
    <property type="entry name" value="DUF679"/>
    <property type="match status" value="1"/>
</dbReference>